<evidence type="ECO:0008006" key="3">
    <source>
        <dbReference type="Google" id="ProtNLM"/>
    </source>
</evidence>
<protein>
    <recommendedName>
        <fullName evidence="3">DUF559 domain-containing protein</fullName>
    </recommendedName>
</protein>
<dbReference type="PATRIC" id="fig|1217649.3.peg.1036"/>
<sequence>MGEIMESDHYFQLTKKREHKNKPRTTPLPKAKQNYLEAFDNFEQTLRVFEIKYETLFQFNTTKHWRYDFHLIEHRILVEISGGPWSGGRKGKLSNKAWSLDKYDQAWEKGYTVIRIESAARYKINESGPTQIDACYADNFLRTLKRQKFNEPDPTISTD</sequence>
<name>N9FLK2_9GAMM</name>
<reference evidence="1 2" key="1">
    <citation type="submission" date="2013-02" db="EMBL/GenBank/DDBJ databases">
        <title>The Genome Sequence of Acinetobacter beijerinckii ANC 3835.</title>
        <authorList>
            <consortium name="The Broad Institute Genome Sequencing Platform"/>
            <consortium name="The Broad Institute Genome Sequencing Center for Infectious Disease"/>
            <person name="Cerqueira G."/>
            <person name="Feldgarden M."/>
            <person name="Courvalin P."/>
            <person name="Perichon B."/>
            <person name="Grillot-Courvalin C."/>
            <person name="Clermont D."/>
            <person name="Rocha E."/>
            <person name="Yoon E.-J."/>
            <person name="Nemec A."/>
            <person name="Walker B."/>
            <person name="Young S.K."/>
            <person name="Zeng Q."/>
            <person name="Gargeya S."/>
            <person name="Fitzgerald M."/>
            <person name="Haas B."/>
            <person name="Abouelleil A."/>
            <person name="Alvarado L."/>
            <person name="Arachchi H.M."/>
            <person name="Berlin A.M."/>
            <person name="Chapman S.B."/>
            <person name="Dewar J."/>
            <person name="Goldberg J."/>
            <person name="Griggs A."/>
            <person name="Gujja S."/>
            <person name="Hansen M."/>
            <person name="Howarth C."/>
            <person name="Imamovic A."/>
            <person name="Larimer J."/>
            <person name="McCowan C."/>
            <person name="Murphy C."/>
            <person name="Neiman D."/>
            <person name="Pearson M."/>
            <person name="Priest M."/>
            <person name="Roberts A."/>
            <person name="Saif S."/>
            <person name="Shea T."/>
            <person name="Sisk P."/>
            <person name="Sykes S."/>
            <person name="Wortman J."/>
            <person name="Nusbaum C."/>
            <person name="Birren B."/>
        </authorList>
    </citation>
    <scope>NUCLEOTIDE SEQUENCE [LARGE SCALE GENOMIC DNA]</scope>
    <source>
        <strain evidence="1 2">ANC 3835</strain>
    </source>
</reference>
<evidence type="ECO:0000313" key="2">
    <source>
        <dbReference type="Proteomes" id="UP000018417"/>
    </source>
</evidence>
<dbReference type="Proteomes" id="UP000018417">
    <property type="component" value="Unassembled WGS sequence"/>
</dbReference>
<organism evidence="1 2">
    <name type="scientific">Acinetobacter beijerinckii ANC 3835</name>
    <dbReference type="NCBI Taxonomy" id="1217649"/>
    <lineage>
        <taxon>Bacteria</taxon>
        <taxon>Pseudomonadati</taxon>
        <taxon>Pseudomonadota</taxon>
        <taxon>Gammaproteobacteria</taxon>
        <taxon>Moraxellales</taxon>
        <taxon>Moraxellaceae</taxon>
        <taxon>Acinetobacter</taxon>
    </lineage>
</organism>
<dbReference type="HOGENOM" id="CLU_140153_2_0_6"/>
<proteinExistence type="predicted"/>
<dbReference type="Gene3D" id="3.40.960.10">
    <property type="entry name" value="VSR Endonuclease"/>
    <property type="match status" value="1"/>
</dbReference>
<comment type="caution">
    <text evidence="1">The sequence shown here is derived from an EMBL/GenBank/DDBJ whole genome shotgun (WGS) entry which is preliminary data.</text>
</comment>
<gene>
    <name evidence="1" type="ORF">F934_01086</name>
</gene>
<evidence type="ECO:0000313" key="1">
    <source>
        <dbReference type="EMBL" id="ENW05729.1"/>
    </source>
</evidence>
<accession>N9FLK2</accession>
<dbReference type="AlphaFoldDB" id="N9FLK2"/>
<dbReference type="EMBL" id="APQK01000010">
    <property type="protein sequence ID" value="ENW05729.1"/>
    <property type="molecule type" value="Genomic_DNA"/>
</dbReference>